<protein>
    <submittedName>
        <fullName evidence="2">Uncharacterized protein</fullName>
    </submittedName>
</protein>
<dbReference type="Proteomes" id="UP000324222">
    <property type="component" value="Unassembled WGS sequence"/>
</dbReference>
<keyword evidence="3" id="KW-1185">Reference proteome</keyword>
<dbReference type="AlphaFoldDB" id="A0A5B7EV99"/>
<name>A0A5B7EV99_PORTR</name>
<sequence>MLKRDPGTSDAERHIKSSSRKSQSKTSRRRLHILMMRPTLAVIQGTGRRVGARMPPSSSSSLALLSDRRRGSEEKRRKDKSEKTFKETRVNVG</sequence>
<dbReference type="EMBL" id="VSRR010003761">
    <property type="protein sequence ID" value="MPC37365.1"/>
    <property type="molecule type" value="Genomic_DNA"/>
</dbReference>
<feature type="compositionally biased region" description="Basic and acidic residues" evidence="1">
    <location>
        <begin position="66"/>
        <end position="93"/>
    </location>
</feature>
<organism evidence="2 3">
    <name type="scientific">Portunus trituberculatus</name>
    <name type="common">Swimming crab</name>
    <name type="synonym">Neptunus trituberculatus</name>
    <dbReference type="NCBI Taxonomy" id="210409"/>
    <lineage>
        <taxon>Eukaryota</taxon>
        <taxon>Metazoa</taxon>
        <taxon>Ecdysozoa</taxon>
        <taxon>Arthropoda</taxon>
        <taxon>Crustacea</taxon>
        <taxon>Multicrustacea</taxon>
        <taxon>Malacostraca</taxon>
        <taxon>Eumalacostraca</taxon>
        <taxon>Eucarida</taxon>
        <taxon>Decapoda</taxon>
        <taxon>Pleocyemata</taxon>
        <taxon>Brachyura</taxon>
        <taxon>Eubrachyura</taxon>
        <taxon>Portunoidea</taxon>
        <taxon>Portunidae</taxon>
        <taxon>Portuninae</taxon>
        <taxon>Portunus</taxon>
    </lineage>
</organism>
<accession>A0A5B7EV99</accession>
<evidence type="ECO:0000313" key="3">
    <source>
        <dbReference type="Proteomes" id="UP000324222"/>
    </source>
</evidence>
<feature type="compositionally biased region" description="Basic residues" evidence="1">
    <location>
        <begin position="16"/>
        <end position="32"/>
    </location>
</feature>
<comment type="caution">
    <text evidence="2">The sequence shown here is derived from an EMBL/GenBank/DDBJ whole genome shotgun (WGS) entry which is preliminary data.</text>
</comment>
<evidence type="ECO:0000313" key="2">
    <source>
        <dbReference type="EMBL" id="MPC37365.1"/>
    </source>
</evidence>
<feature type="compositionally biased region" description="Basic and acidic residues" evidence="1">
    <location>
        <begin position="1"/>
        <end position="15"/>
    </location>
</feature>
<evidence type="ECO:0000256" key="1">
    <source>
        <dbReference type="SAM" id="MobiDB-lite"/>
    </source>
</evidence>
<gene>
    <name evidence="2" type="ORF">E2C01_030839</name>
</gene>
<proteinExistence type="predicted"/>
<feature type="region of interest" description="Disordered" evidence="1">
    <location>
        <begin position="1"/>
        <end position="93"/>
    </location>
</feature>
<reference evidence="2 3" key="1">
    <citation type="submission" date="2019-05" db="EMBL/GenBank/DDBJ databases">
        <title>Another draft genome of Portunus trituberculatus and its Hox gene families provides insights of decapod evolution.</title>
        <authorList>
            <person name="Jeong J.-H."/>
            <person name="Song I."/>
            <person name="Kim S."/>
            <person name="Choi T."/>
            <person name="Kim D."/>
            <person name="Ryu S."/>
            <person name="Kim W."/>
        </authorList>
    </citation>
    <scope>NUCLEOTIDE SEQUENCE [LARGE SCALE GENOMIC DNA]</scope>
    <source>
        <tissue evidence="2">Muscle</tissue>
    </source>
</reference>